<dbReference type="Proteomes" id="UP000604046">
    <property type="component" value="Unassembled WGS sequence"/>
</dbReference>
<proteinExistence type="predicted"/>
<evidence type="ECO:0000256" key="1">
    <source>
        <dbReference type="SAM" id="SignalP"/>
    </source>
</evidence>
<organism evidence="2 3">
    <name type="scientific">Symbiodinium natans</name>
    <dbReference type="NCBI Taxonomy" id="878477"/>
    <lineage>
        <taxon>Eukaryota</taxon>
        <taxon>Sar</taxon>
        <taxon>Alveolata</taxon>
        <taxon>Dinophyceae</taxon>
        <taxon>Suessiales</taxon>
        <taxon>Symbiodiniaceae</taxon>
        <taxon>Symbiodinium</taxon>
    </lineage>
</organism>
<feature type="chain" id="PRO_5032895111" evidence="1">
    <location>
        <begin position="20"/>
        <end position="513"/>
    </location>
</feature>
<evidence type="ECO:0000313" key="3">
    <source>
        <dbReference type="Proteomes" id="UP000604046"/>
    </source>
</evidence>
<feature type="signal peptide" evidence="1">
    <location>
        <begin position="1"/>
        <end position="19"/>
    </location>
</feature>
<protein>
    <submittedName>
        <fullName evidence="2">Uncharacterized protein</fullName>
    </submittedName>
</protein>
<sequence>MPMVLAFVVLVLQAFLSAGHYPGHSYYRGLSSIPRECQGRFPQLTNYTYDGSELTVITVYPWNFNQVEAANLSGEIHTAFQGDLLMNPNDYGQLVHLDFHGSLDFEAICSFPSSGGKRSFECTSENMSYIMEFRIRDFQPKRCVARSLEIVGVRGTPDNNMSVQDALVNYPSPVLSFPRKRSSLACLANAVSGSEGSNGSNGYHNYHPSGPSSPKSYGYDIYDRYGRKRYGNWKKWNKNWWRASGRGNLVEEASDVSTNVSTCGTPRLNGVILEIVGTVAAIDGPVNVAGKATFLQFDELGQLSSSGKFVQAKMELSQIGRTRLAQRQLFMCVLREQESEGSMLCNNQFLNLLGGAVFIGVTPANACVPAKLQFFAQYRFLQETTYGPAYGESLDFPGLTDCNGGFPKVLNVECNFTADGGTELGYLVTQEFLRLEFQGDFNGTASENGRFVRTSSYANESTYCAWERGNTLSCIFGQTCIVLRGSVAADSQCSAVEYLGPFALTLLFHKLYS</sequence>
<dbReference type="AlphaFoldDB" id="A0A812PX09"/>
<name>A0A812PX09_9DINO</name>
<reference evidence="2" key="1">
    <citation type="submission" date="2021-02" db="EMBL/GenBank/DDBJ databases">
        <authorList>
            <person name="Dougan E. K."/>
            <person name="Rhodes N."/>
            <person name="Thang M."/>
            <person name="Chan C."/>
        </authorList>
    </citation>
    <scope>NUCLEOTIDE SEQUENCE</scope>
</reference>
<evidence type="ECO:0000313" key="2">
    <source>
        <dbReference type="EMBL" id="CAE7349994.1"/>
    </source>
</evidence>
<gene>
    <name evidence="2" type="ORF">SNAT2548_LOCUS18402</name>
</gene>
<dbReference type="EMBL" id="CAJNDS010002145">
    <property type="protein sequence ID" value="CAE7349994.1"/>
    <property type="molecule type" value="Genomic_DNA"/>
</dbReference>
<keyword evidence="3" id="KW-1185">Reference proteome</keyword>
<keyword evidence="1" id="KW-0732">Signal</keyword>
<accession>A0A812PX09</accession>
<comment type="caution">
    <text evidence="2">The sequence shown here is derived from an EMBL/GenBank/DDBJ whole genome shotgun (WGS) entry which is preliminary data.</text>
</comment>